<dbReference type="InterPro" id="IPR006305">
    <property type="entry name" value="FliQ"/>
</dbReference>
<dbReference type="NCBIfam" id="TIGR01402">
    <property type="entry name" value="fliQ"/>
    <property type="match status" value="1"/>
</dbReference>
<evidence type="ECO:0000256" key="9">
    <source>
        <dbReference type="RuleBase" id="RU364090"/>
    </source>
</evidence>
<dbReference type="RefSeq" id="WP_156203102.1">
    <property type="nucleotide sequence ID" value="NZ_CP046457.1"/>
</dbReference>
<keyword evidence="4 9" id="KW-1003">Cell membrane</keyword>
<evidence type="ECO:0000256" key="4">
    <source>
        <dbReference type="ARBA" id="ARBA00022475"/>
    </source>
</evidence>
<keyword evidence="6 9" id="KW-1133">Transmembrane helix</keyword>
<keyword evidence="7 9" id="KW-0472">Membrane</keyword>
<feature type="transmembrane region" description="Helical" evidence="9">
    <location>
        <begin position="14"/>
        <end position="37"/>
    </location>
</feature>
<evidence type="ECO:0000256" key="7">
    <source>
        <dbReference type="ARBA" id="ARBA00023136"/>
    </source>
</evidence>
<sequence>MFEDVVLGIANRGVLTALLVATPILAAALLTGLLIAIMQATTQIQEMTLVFVPKIIAVLLIIVLFGPWMMNVITSFAIELYVSIPELITM</sequence>
<dbReference type="Pfam" id="PF01313">
    <property type="entry name" value="Bac_export_3"/>
    <property type="match status" value="1"/>
</dbReference>
<keyword evidence="11" id="KW-1185">Reference proteome</keyword>
<evidence type="ECO:0000256" key="8">
    <source>
        <dbReference type="ARBA" id="ARBA00023143"/>
    </source>
</evidence>
<dbReference type="GO" id="GO:0009306">
    <property type="term" value="P:protein secretion"/>
    <property type="evidence" value="ECO:0007669"/>
    <property type="project" value="InterPro"/>
</dbReference>
<reference evidence="11" key="1">
    <citation type="journal article" date="2019" name="Microbiology">
        <title>Complete Genome Sequence of an Uncultured Bacterium of the Candidate Phylum Bipolaricaulota.</title>
        <authorList>
            <person name="Kadnikov V.V."/>
            <person name="Mardanov A.V."/>
            <person name="Beletsky A.V."/>
            <person name="Frank Y.A."/>
            <person name="Karnachuk O.V."/>
            <person name="Ravin N.V."/>
        </authorList>
    </citation>
    <scope>NUCLEOTIDE SEQUENCE [LARGE SCALE GENOMIC DNA]</scope>
</reference>
<dbReference type="PRINTS" id="PR00952">
    <property type="entry name" value="TYPE3IMQPROT"/>
</dbReference>
<dbReference type="PANTHER" id="PTHR34040:SF2">
    <property type="entry name" value="FLAGELLAR BIOSYNTHETIC PROTEIN FLIQ"/>
    <property type="match status" value="1"/>
</dbReference>
<keyword evidence="8 9" id="KW-0975">Bacterial flagellum</keyword>
<dbReference type="PIRSF" id="PIRSF004669">
    <property type="entry name" value="FliQ"/>
    <property type="match status" value="1"/>
</dbReference>
<evidence type="ECO:0000256" key="3">
    <source>
        <dbReference type="ARBA" id="ARBA00021718"/>
    </source>
</evidence>
<keyword evidence="10" id="KW-0969">Cilium</keyword>
<comment type="function">
    <text evidence="9">Role in flagellar biosynthesis.</text>
</comment>
<dbReference type="KEGG" id="salq:SYNTR_0587"/>
<evidence type="ECO:0000256" key="1">
    <source>
        <dbReference type="ARBA" id="ARBA00004651"/>
    </source>
</evidence>
<dbReference type="Proteomes" id="UP000426444">
    <property type="component" value="Chromosome"/>
</dbReference>
<feature type="transmembrane region" description="Helical" evidence="9">
    <location>
        <begin position="49"/>
        <end position="70"/>
    </location>
</feature>
<dbReference type="OrthoDB" id="9806440at2"/>
<evidence type="ECO:0000256" key="2">
    <source>
        <dbReference type="ARBA" id="ARBA00006156"/>
    </source>
</evidence>
<dbReference type="GO" id="GO:0044780">
    <property type="term" value="P:bacterial-type flagellum assembly"/>
    <property type="evidence" value="ECO:0007669"/>
    <property type="project" value="InterPro"/>
</dbReference>
<gene>
    <name evidence="9" type="primary">fliQ</name>
    <name evidence="10" type="ORF">SYNTR_0587</name>
</gene>
<keyword evidence="10" id="KW-0282">Flagellum</keyword>
<dbReference type="GO" id="GO:0005886">
    <property type="term" value="C:plasma membrane"/>
    <property type="evidence" value="ECO:0007669"/>
    <property type="project" value="UniProtKB-SubCell"/>
</dbReference>
<dbReference type="GO" id="GO:0009425">
    <property type="term" value="C:bacterial-type flagellum basal body"/>
    <property type="evidence" value="ECO:0007669"/>
    <property type="project" value="UniProtKB-SubCell"/>
</dbReference>
<dbReference type="EMBL" id="CP046457">
    <property type="protein sequence ID" value="QGT99180.1"/>
    <property type="molecule type" value="Genomic_DNA"/>
</dbReference>
<comment type="subcellular location">
    <subcellularLocation>
        <location evidence="1 9">Cell membrane</location>
        <topology evidence="1">Multi-pass membrane protein</topology>
    </subcellularLocation>
    <subcellularLocation>
        <location evidence="9">Bacterial flagellum basal body</location>
    </subcellularLocation>
</comment>
<comment type="similarity">
    <text evidence="2 9">Belongs to the FliQ/MopD/SpaQ family.</text>
</comment>
<keyword evidence="10" id="KW-0966">Cell projection</keyword>
<evidence type="ECO:0000313" key="11">
    <source>
        <dbReference type="Proteomes" id="UP000426444"/>
    </source>
</evidence>
<protein>
    <recommendedName>
        <fullName evidence="3 9">Flagellar biosynthetic protein FliQ</fullName>
    </recommendedName>
</protein>
<accession>A0A6I6DDP9</accession>
<evidence type="ECO:0000256" key="6">
    <source>
        <dbReference type="ARBA" id="ARBA00022989"/>
    </source>
</evidence>
<dbReference type="PANTHER" id="PTHR34040">
    <property type="entry name" value="FLAGELLAR BIOSYNTHETIC PROTEIN FLIQ"/>
    <property type="match status" value="1"/>
</dbReference>
<organism evidence="10 11">
    <name type="scientific">Candidatus Syntrophocurvum alkaliphilum</name>
    <dbReference type="NCBI Taxonomy" id="2293317"/>
    <lineage>
        <taxon>Bacteria</taxon>
        <taxon>Bacillati</taxon>
        <taxon>Bacillota</taxon>
        <taxon>Clostridia</taxon>
        <taxon>Eubacteriales</taxon>
        <taxon>Syntrophomonadaceae</taxon>
        <taxon>Candidatus Syntrophocurvum</taxon>
    </lineage>
</organism>
<dbReference type="AlphaFoldDB" id="A0A6I6DDP9"/>
<keyword evidence="5 9" id="KW-0812">Transmembrane</keyword>
<dbReference type="InterPro" id="IPR002191">
    <property type="entry name" value="Bac_export_3"/>
</dbReference>
<evidence type="ECO:0000313" key="10">
    <source>
        <dbReference type="EMBL" id="QGT99180.1"/>
    </source>
</evidence>
<proteinExistence type="inferred from homology"/>
<name>A0A6I6DDP9_9FIRM</name>
<evidence type="ECO:0000256" key="5">
    <source>
        <dbReference type="ARBA" id="ARBA00022692"/>
    </source>
</evidence>